<keyword evidence="1" id="KW-0378">Hydrolase</keyword>
<organism evidence="1">
    <name type="scientific">mine drainage metagenome</name>
    <dbReference type="NCBI Taxonomy" id="410659"/>
    <lineage>
        <taxon>unclassified sequences</taxon>
        <taxon>metagenomes</taxon>
        <taxon>ecological metagenomes</taxon>
    </lineage>
</organism>
<dbReference type="InterPro" id="IPR029058">
    <property type="entry name" value="AB_hydrolase_fold"/>
</dbReference>
<feature type="non-terminal residue" evidence="1">
    <location>
        <position position="1"/>
    </location>
</feature>
<gene>
    <name evidence="1" type="ORF">B1A_18491</name>
</gene>
<keyword evidence="1" id="KW-0645">Protease</keyword>
<reference evidence="1" key="2">
    <citation type="journal article" date="2014" name="ISME J.">
        <title>Microbial stratification in low pH oxic and suboxic macroscopic growths along an acid mine drainage.</title>
        <authorList>
            <person name="Mendez-Garcia C."/>
            <person name="Mesa V."/>
            <person name="Sprenger R.R."/>
            <person name="Richter M."/>
            <person name="Diez M.S."/>
            <person name="Solano J."/>
            <person name="Bargiela R."/>
            <person name="Golyshina O.V."/>
            <person name="Manteca A."/>
            <person name="Ramos J.L."/>
            <person name="Gallego J.R."/>
            <person name="Llorente I."/>
            <person name="Martins Dos Santos V.A."/>
            <person name="Jensen O.N."/>
            <person name="Pelaez A.I."/>
            <person name="Sanchez J."/>
            <person name="Ferrer M."/>
        </authorList>
    </citation>
    <scope>NUCLEOTIDE SEQUENCE</scope>
</reference>
<dbReference type="EMBL" id="AUZX01013644">
    <property type="protein sequence ID" value="EQD34983.1"/>
    <property type="molecule type" value="Genomic_DNA"/>
</dbReference>
<evidence type="ECO:0000313" key="1">
    <source>
        <dbReference type="EMBL" id="EQD34983.1"/>
    </source>
</evidence>
<dbReference type="SUPFAM" id="SSF53474">
    <property type="entry name" value="alpha/beta-Hydrolases"/>
    <property type="match status" value="1"/>
</dbReference>
<sequence>WDSPKFLLGESYGTTRSAVLGQLLVAKGIYLNGIILCSTVLDFPTINFALGNDLPYELYLPSYAAVAWYHNRIHPQPSSLPAFVHAAEQFAAGPYAHALFEGARLGTAMRLKVARSLSRFTGIPVRIWLRANLRMTLPVFMRRVLGSAHATTGRYDARFSVPELQPLLPVGGRSAAGATTTAIWGALTATFESYVTRHLGFHTTHVYK</sequence>
<accession>T0YPF1</accession>
<keyword evidence="1" id="KW-0121">Carboxypeptidase</keyword>
<dbReference type="GO" id="GO:0004180">
    <property type="term" value="F:carboxypeptidase activity"/>
    <property type="evidence" value="ECO:0007669"/>
    <property type="project" value="UniProtKB-KW"/>
</dbReference>
<dbReference type="AlphaFoldDB" id="T0YPF1"/>
<feature type="non-terminal residue" evidence="1">
    <location>
        <position position="208"/>
    </location>
</feature>
<comment type="caution">
    <text evidence="1">The sequence shown here is derived from an EMBL/GenBank/DDBJ whole genome shotgun (WGS) entry which is preliminary data.</text>
</comment>
<name>T0YPF1_9ZZZZ</name>
<protein>
    <submittedName>
        <fullName evidence="1">Peptidase S10 serine carboxypeptidase</fullName>
    </submittedName>
</protein>
<proteinExistence type="predicted"/>
<reference evidence="1" key="1">
    <citation type="submission" date="2013-08" db="EMBL/GenBank/DDBJ databases">
        <authorList>
            <person name="Mendez C."/>
            <person name="Richter M."/>
            <person name="Ferrer M."/>
            <person name="Sanchez J."/>
        </authorList>
    </citation>
    <scope>NUCLEOTIDE SEQUENCE</scope>
</reference>